<evidence type="ECO:0000259" key="11">
    <source>
        <dbReference type="Pfam" id="PF13796"/>
    </source>
</evidence>
<evidence type="ECO:0000256" key="4">
    <source>
        <dbReference type="ARBA" id="ARBA00022679"/>
    </source>
</evidence>
<keyword evidence="4" id="KW-0808">Transferase</keyword>
<feature type="transmembrane region" description="Helical" evidence="9">
    <location>
        <begin position="176"/>
        <end position="198"/>
    </location>
</feature>
<evidence type="ECO:0000256" key="9">
    <source>
        <dbReference type="SAM" id="Phobius"/>
    </source>
</evidence>
<keyword evidence="5" id="KW-0547">Nucleotide-binding</keyword>
<keyword evidence="6 12" id="KW-0418">Kinase</keyword>
<dbReference type="PANTHER" id="PTHR24421:SF10">
    <property type="entry name" value="NITRATE_NITRITE SENSOR PROTEIN NARQ"/>
    <property type="match status" value="1"/>
</dbReference>
<dbReference type="EMBL" id="JBHUKU010000021">
    <property type="protein sequence ID" value="MFD2463480.1"/>
    <property type="molecule type" value="Genomic_DNA"/>
</dbReference>
<evidence type="ECO:0000256" key="8">
    <source>
        <dbReference type="ARBA" id="ARBA00023012"/>
    </source>
</evidence>
<reference evidence="13" key="1">
    <citation type="journal article" date="2019" name="Int. J. Syst. Evol. Microbiol.">
        <title>The Global Catalogue of Microorganisms (GCM) 10K type strain sequencing project: providing services to taxonomists for standard genome sequencing and annotation.</title>
        <authorList>
            <consortium name="The Broad Institute Genomics Platform"/>
            <consortium name="The Broad Institute Genome Sequencing Center for Infectious Disease"/>
            <person name="Wu L."/>
            <person name="Ma J."/>
        </authorList>
    </citation>
    <scope>NUCLEOTIDE SEQUENCE [LARGE SCALE GENOMIC DNA]</scope>
    <source>
        <strain evidence="13">CGMCC 4.7643</strain>
    </source>
</reference>
<dbReference type="Proteomes" id="UP001597419">
    <property type="component" value="Unassembled WGS sequence"/>
</dbReference>
<gene>
    <name evidence="12" type="ORF">ACFSYJ_33045</name>
</gene>
<dbReference type="SUPFAM" id="SSF55874">
    <property type="entry name" value="ATPase domain of HSP90 chaperone/DNA topoisomerase II/histidine kinase"/>
    <property type="match status" value="1"/>
</dbReference>
<dbReference type="InterPro" id="IPR025828">
    <property type="entry name" value="Put_sensor_dom"/>
</dbReference>
<protein>
    <recommendedName>
        <fullName evidence="2">histidine kinase</fullName>
        <ecNumber evidence="2">2.7.13.3</ecNumber>
    </recommendedName>
</protein>
<keyword evidence="9" id="KW-0812">Transmembrane</keyword>
<dbReference type="Gene3D" id="1.20.5.1930">
    <property type="match status" value="1"/>
</dbReference>
<evidence type="ECO:0000256" key="1">
    <source>
        <dbReference type="ARBA" id="ARBA00000085"/>
    </source>
</evidence>
<keyword evidence="7" id="KW-0067">ATP-binding</keyword>
<dbReference type="GO" id="GO:0016301">
    <property type="term" value="F:kinase activity"/>
    <property type="evidence" value="ECO:0007669"/>
    <property type="project" value="UniProtKB-KW"/>
</dbReference>
<name>A0ABW5GRL1_9PSEU</name>
<dbReference type="InterPro" id="IPR011712">
    <property type="entry name" value="Sig_transdc_His_kin_sub3_dim/P"/>
</dbReference>
<evidence type="ECO:0000313" key="13">
    <source>
        <dbReference type="Proteomes" id="UP001597419"/>
    </source>
</evidence>
<dbReference type="Pfam" id="PF07730">
    <property type="entry name" value="HisKA_3"/>
    <property type="match status" value="1"/>
</dbReference>
<organism evidence="12 13">
    <name type="scientific">Amycolatopsis samaneae</name>
    <dbReference type="NCBI Taxonomy" id="664691"/>
    <lineage>
        <taxon>Bacteria</taxon>
        <taxon>Bacillati</taxon>
        <taxon>Actinomycetota</taxon>
        <taxon>Actinomycetes</taxon>
        <taxon>Pseudonocardiales</taxon>
        <taxon>Pseudonocardiaceae</taxon>
        <taxon>Amycolatopsis</taxon>
    </lineage>
</organism>
<keyword evidence="13" id="KW-1185">Reference proteome</keyword>
<keyword evidence="8" id="KW-0902">Two-component regulatory system</keyword>
<keyword evidence="9" id="KW-1133">Transmembrane helix</keyword>
<dbReference type="Pfam" id="PF13796">
    <property type="entry name" value="Sensor"/>
    <property type="match status" value="1"/>
</dbReference>
<feature type="transmembrane region" description="Helical" evidence="9">
    <location>
        <begin position="55"/>
        <end position="79"/>
    </location>
</feature>
<keyword evidence="9" id="KW-0472">Membrane</keyword>
<evidence type="ECO:0000256" key="5">
    <source>
        <dbReference type="ARBA" id="ARBA00022741"/>
    </source>
</evidence>
<keyword evidence="3" id="KW-0597">Phosphoprotein</keyword>
<evidence type="ECO:0000313" key="12">
    <source>
        <dbReference type="EMBL" id="MFD2463480.1"/>
    </source>
</evidence>
<evidence type="ECO:0000256" key="2">
    <source>
        <dbReference type="ARBA" id="ARBA00012438"/>
    </source>
</evidence>
<accession>A0ABW5GRL1</accession>
<feature type="transmembrane region" description="Helical" evidence="9">
    <location>
        <begin position="121"/>
        <end position="148"/>
    </location>
</feature>
<dbReference type="InterPro" id="IPR036890">
    <property type="entry name" value="HATPase_C_sf"/>
</dbReference>
<feature type="domain" description="Signal transduction histidine kinase subgroup 3 dimerisation and phosphoacceptor" evidence="10">
    <location>
        <begin position="236"/>
        <end position="303"/>
    </location>
</feature>
<evidence type="ECO:0000259" key="10">
    <source>
        <dbReference type="Pfam" id="PF07730"/>
    </source>
</evidence>
<dbReference type="InterPro" id="IPR050482">
    <property type="entry name" value="Sensor_HK_TwoCompSys"/>
</dbReference>
<dbReference type="Gene3D" id="3.30.565.10">
    <property type="entry name" value="Histidine kinase-like ATPase, C-terminal domain"/>
    <property type="match status" value="1"/>
</dbReference>
<comment type="caution">
    <text evidence="12">The sequence shown here is derived from an EMBL/GenBank/DDBJ whole genome shotgun (WGS) entry which is preliminary data.</text>
</comment>
<dbReference type="RefSeq" id="WP_345400317.1">
    <property type="nucleotide sequence ID" value="NZ_BAABHG010000011.1"/>
</dbReference>
<evidence type="ECO:0000256" key="3">
    <source>
        <dbReference type="ARBA" id="ARBA00022553"/>
    </source>
</evidence>
<evidence type="ECO:0000256" key="6">
    <source>
        <dbReference type="ARBA" id="ARBA00022777"/>
    </source>
</evidence>
<proteinExistence type="predicted"/>
<feature type="transmembrane region" description="Helical" evidence="9">
    <location>
        <begin position="28"/>
        <end position="49"/>
    </location>
</feature>
<sequence length="430" mass="46184">MNDVPTNAWEAMARGPRRFLGSSWPWRSWGYVASGALLALPMLLLNTWLSGHDAVSVYVMTGVGLLLVNVVIAIPLAAVERRRLRLVDREPVHSPHPCLSGTGVQHWLWTRLREAATWREFSYAVAFTIVLPFIDLGVMVLVAVLLYIPVAPLAELFLDTGSLKFGLPITSVTGKILAALASVALVPPVAYLISVVAAGQAEFARMLLGPKGVELSSQVHELTRSRTRLVDAFEAERRRIERDLHDGAQQRLVTLIMTLGVAELELAAADGEGPRLVGTARREAEGVLAELRELIRGIHPQVLTDRGIVEAVMELADRCPIPVSVDITLSERLKPGIEAVAYFAVSEALANVVKHSQAERVRVAGRRDGDRLALTISDDGVGGADPTAGSGLQGLADRVAVVGGRLTLISPYGGPTHLLVELPCHALGSG</sequence>
<dbReference type="CDD" id="cd16917">
    <property type="entry name" value="HATPase_UhpB-NarQ-NarX-like"/>
    <property type="match status" value="1"/>
</dbReference>
<dbReference type="PANTHER" id="PTHR24421">
    <property type="entry name" value="NITRATE/NITRITE SENSOR PROTEIN NARX-RELATED"/>
    <property type="match status" value="1"/>
</dbReference>
<dbReference type="EC" id="2.7.13.3" evidence="2"/>
<comment type="catalytic activity">
    <reaction evidence="1">
        <text>ATP + protein L-histidine = ADP + protein N-phospho-L-histidine.</text>
        <dbReference type="EC" id="2.7.13.3"/>
    </reaction>
</comment>
<evidence type="ECO:0000256" key="7">
    <source>
        <dbReference type="ARBA" id="ARBA00022840"/>
    </source>
</evidence>
<feature type="domain" description="Putative sensor" evidence="11">
    <location>
        <begin position="31"/>
        <end position="208"/>
    </location>
</feature>